<keyword evidence="1" id="KW-0812">Transmembrane</keyword>
<organism evidence="3 4">
    <name type="scientific">Clostridium vincentii</name>
    <dbReference type="NCBI Taxonomy" id="52704"/>
    <lineage>
        <taxon>Bacteria</taxon>
        <taxon>Bacillati</taxon>
        <taxon>Bacillota</taxon>
        <taxon>Clostridia</taxon>
        <taxon>Eubacteriales</taxon>
        <taxon>Clostridiaceae</taxon>
        <taxon>Clostridium</taxon>
    </lineage>
</organism>
<protein>
    <submittedName>
        <fullName evidence="3">NifU-like protein</fullName>
    </submittedName>
</protein>
<evidence type="ECO:0000259" key="2">
    <source>
        <dbReference type="Pfam" id="PF01592"/>
    </source>
</evidence>
<dbReference type="GO" id="GO:0016226">
    <property type="term" value="P:iron-sulfur cluster assembly"/>
    <property type="evidence" value="ECO:0007669"/>
    <property type="project" value="InterPro"/>
</dbReference>
<feature type="domain" description="NIF system FeS cluster assembly NifU N-terminal" evidence="2">
    <location>
        <begin position="5"/>
        <end position="123"/>
    </location>
</feature>
<evidence type="ECO:0000313" key="3">
    <source>
        <dbReference type="EMBL" id="PRR81028.1"/>
    </source>
</evidence>
<dbReference type="GO" id="GO:0051536">
    <property type="term" value="F:iron-sulfur cluster binding"/>
    <property type="evidence" value="ECO:0007669"/>
    <property type="project" value="InterPro"/>
</dbReference>
<gene>
    <name evidence="3" type="primary">nifU_2</name>
    <name evidence="3" type="ORF">CLVI_27860</name>
</gene>
<keyword evidence="1" id="KW-0472">Membrane</keyword>
<dbReference type="Proteomes" id="UP000239471">
    <property type="component" value="Unassembled WGS sequence"/>
</dbReference>
<proteinExistence type="predicted"/>
<name>A0A2T0BAX0_9CLOT</name>
<dbReference type="PANTHER" id="PTHR10093">
    <property type="entry name" value="IRON-SULFUR CLUSTER ASSEMBLY ENZYME NIFU HOMOLOG"/>
    <property type="match status" value="1"/>
</dbReference>
<sequence length="124" mass="13816">MYKDEYTDTVIEHFMHPRNMGLIYNPNGEGFNGDPNCGDYLELYIRVENNMIEDIGFLVFGCVAAIATGSITMELVKGKTLEEALRINEDDIIQALGGLPENKKHCSNLGIGALRSAIDDYKIK</sequence>
<evidence type="ECO:0000256" key="1">
    <source>
        <dbReference type="SAM" id="Phobius"/>
    </source>
</evidence>
<dbReference type="Pfam" id="PF01592">
    <property type="entry name" value="NifU_N"/>
    <property type="match status" value="1"/>
</dbReference>
<dbReference type="OrthoDB" id="9804157at2"/>
<accession>A0A2T0BAX0</accession>
<dbReference type="SUPFAM" id="SSF82649">
    <property type="entry name" value="SufE/NifU"/>
    <property type="match status" value="1"/>
</dbReference>
<reference evidence="3 4" key="1">
    <citation type="submission" date="2018-03" db="EMBL/GenBank/DDBJ databases">
        <title>Genome sequence of Clostridium vincentii DSM 10228.</title>
        <authorList>
            <person name="Poehlein A."/>
            <person name="Daniel R."/>
        </authorList>
    </citation>
    <scope>NUCLEOTIDE SEQUENCE [LARGE SCALE GENOMIC DNA]</scope>
    <source>
        <strain evidence="3 4">DSM 10228</strain>
    </source>
</reference>
<dbReference type="InterPro" id="IPR002871">
    <property type="entry name" value="NIF_FeS_clus_asmbl_NifU_N"/>
</dbReference>
<keyword evidence="4" id="KW-1185">Reference proteome</keyword>
<keyword evidence="1" id="KW-1133">Transmembrane helix</keyword>
<dbReference type="AlphaFoldDB" id="A0A2T0BAX0"/>
<feature type="transmembrane region" description="Helical" evidence="1">
    <location>
        <begin position="55"/>
        <end position="76"/>
    </location>
</feature>
<dbReference type="CDD" id="cd06664">
    <property type="entry name" value="IscU_like"/>
    <property type="match status" value="1"/>
</dbReference>
<comment type="caution">
    <text evidence="3">The sequence shown here is derived from an EMBL/GenBank/DDBJ whole genome shotgun (WGS) entry which is preliminary data.</text>
</comment>
<dbReference type="RefSeq" id="WP_106060706.1">
    <property type="nucleotide sequence ID" value="NZ_PVXQ01000037.1"/>
</dbReference>
<dbReference type="GO" id="GO:0005506">
    <property type="term" value="F:iron ion binding"/>
    <property type="evidence" value="ECO:0007669"/>
    <property type="project" value="InterPro"/>
</dbReference>
<dbReference type="EMBL" id="PVXQ01000037">
    <property type="protein sequence ID" value="PRR81028.1"/>
    <property type="molecule type" value="Genomic_DNA"/>
</dbReference>
<dbReference type="Gene3D" id="3.90.1010.10">
    <property type="match status" value="1"/>
</dbReference>
<evidence type="ECO:0000313" key="4">
    <source>
        <dbReference type="Proteomes" id="UP000239471"/>
    </source>
</evidence>